<dbReference type="PROSITE" id="PS50042">
    <property type="entry name" value="CNMP_BINDING_3"/>
    <property type="match status" value="1"/>
</dbReference>
<feature type="non-terminal residue" evidence="3">
    <location>
        <position position="83"/>
    </location>
</feature>
<dbReference type="InterPro" id="IPR018490">
    <property type="entry name" value="cNMP-bd_dom_sf"/>
</dbReference>
<accession>A0A848M1A6</accession>
<dbReference type="AlphaFoldDB" id="A0A848M1A6"/>
<feature type="region of interest" description="Disordered" evidence="1">
    <location>
        <begin position="1"/>
        <end position="45"/>
    </location>
</feature>
<organism evidence="3 4">
    <name type="scientific">Pyxidicoccus fallax</name>
    <dbReference type="NCBI Taxonomy" id="394095"/>
    <lineage>
        <taxon>Bacteria</taxon>
        <taxon>Pseudomonadati</taxon>
        <taxon>Myxococcota</taxon>
        <taxon>Myxococcia</taxon>
        <taxon>Myxococcales</taxon>
        <taxon>Cystobacterineae</taxon>
        <taxon>Myxococcaceae</taxon>
        <taxon>Pyxidicoccus</taxon>
    </lineage>
</organism>
<gene>
    <name evidence="3" type="ORF">HG543_53655</name>
</gene>
<dbReference type="InterPro" id="IPR014710">
    <property type="entry name" value="RmlC-like_jellyroll"/>
</dbReference>
<sequence length="83" mass="8930">MSHLATHLRSLFASKQSPAREGTREAPSPESPPTARRVSRPAPLPVWPRLYAPGAMVVHEGDPGESMFLITGGRVAVMRQGEG</sequence>
<reference evidence="3 4" key="1">
    <citation type="submission" date="2020-04" db="EMBL/GenBank/DDBJ databases">
        <title>Draft genome of Pyxidicoccus fallax type strain.</title>
        <authorList>
            <person name="Whitworth D.E."/>
        </authorList>
    </citation>
    <scope>NUCLEOTIDE SEQUENCE [LARGE SCALE GENOMIC DNA]</scope>
    <source>
        <strain evidence="3 4">DSM 14698</strain>
    </source>
</reference>
<dbReference type="InterPro" id="IPR018488">
    <property type="entry name" value="cNMP-bd_CS"/>
</dbReference>
<evidence type="ECO:0000256" key="1">
    <source>
        <dbReference type="SAM" id="MobiDB-lite"/>
    </source>
</evidence>
<evidence type="ECO:0000313" key="4">
    <source>
        <dbReference type="Proteomes" id="UP000518300"/>
    </source>
</evidence>
<proteinExistence type="predicted"/>
<dbReference type="PROSITE" id="PS00888">
    <property type="entry name" value="CNMP_BINDING_1"/>
    <property type="match status" value="1"/>
</dbReference>
<dbReference type="SUPFAM" id="SSF51206">
    <property type="entry name" value="cAMP-binding domain-like"/>
    <property type="match status" value="1"/>
</dbReference>
<keyword evidence="4" id="KW-1185">Reference proteome</keyword>
<protein>
    <submittedName>
        <fullName evidence="3">Cyclic nucleotide-binding domain-containing protein</fullName>
    </submittedName>
</protein>
<name>A0A848M1A6_9BACT</name>
<dbReference type="EMBL" id="JABBJJ010000705">
    <property type="protein sequence ID" value="NMO23641.1"/>
    <property type="molecule type" value="Genomic_DNA"/>
</dbReference>
<dbReference type="Gene3D" id="2.60.120.10">
    <property type="entry name" value="Jelly Rolls"/>
    <property type="match status" value="1"/>
</dbReference>
<dbReference type="Proteomes" id="UP000518300">
    <property type="component" value="Unassembled WGS sequence"/>
</dbReference>
<evidence type="ECO:0000313" key="3">
    <source>
        <dbReference type="EMBL" id="NMO23641.1"/>
    </source>
</evidence>
<feature type="domain" description="Cyclic nucleotide-binding" evidence="2">
    <location>
        <begin position="51"/>
        <end position="83"/>
    </location>
</feature>
<comment type="caution">
    <text evidence="3">The sequence shown here is derived from an EMBL/GenBank/DDBJ whole genome shotgun (WGS) entry which is preliminary data.</text>
</comment>
<dbReference type="InterPro" id="IPR000595">
    <property type="entry name" value="cNMP-bd_dom"/>
</dbReference>
<evidence type="ECO:0000259" key="2">
    <source>
        <dbReference type="PROSITE" id="PS50042"/>
    </source>
</evidence>